<comment type="similarity">
    <text evidence="13">Belongs to the pannexin family.</text>
</comment>
<keyword evidence="11 13" id="KW-0407">Ion channel</keyword>
<evidence type="ECO:0000256" key="3">
    <source>
        <dbReference type="ARBA" id="ARBA00022448"/>
    </source>
</evidence>
<comment type="subcellular location">
    <subcellularLocation>
        <location evidence="2 13">Cell membrane</location>
        <topology evidence="2 13">Multi-pass membrane protein</topology>
    </subcellularLocation>
    <subcellularLocation>
        <location evidence="1">Endoplasmic reticulum membrane</location>
        <topology evidence="1">Multi-pass membrane protein</topology>
    </subcellularLocation>
</comment>
<feature type="transmembrane region" description="Helical" evidence="13">
    <location>
        <begin position="276"/>
        <end position="298"/>
    </location>
</feature>
<dbReference type="AlphaFoldDB" id="A0A8C4UTH3"/>
<dbReference type="GlyCosmos" id="A0A8C4UTH3">
    <property type="glycosylation" value="1 site, No reported glycans"/>
</dbReference>
<dbReference type="PROSITE" id="PS51013">
    <property type="entry name" value="PANNEXIN"/>
    <property type="match status" value="1"/>
</dbReference>
<dbReference type="Proteomes" id="UP000694562">
    <property type="component" value="Unplaced"/>
</dbReference>
<dbReference type="InterPro" id="IPR039099">
    <property type="entry name" value="Pannexin"/>
</dbReference>
<gene>
    <name evidence="13" type="primary">PANX</name>
</gene>
<name>A0A8C4UTH3_FALTI</name>
<dbReference type="PANTHER" id="PTHR15759:SF3">
    <property type="entry name" value="PANNEXIN-3"/>
    <property type="match status" value="1"/>
</dbReference>
<keyword evidence="8 13" id="KW-0406">Ion transport</keyword>
<proteinExistence type="inferred from homology"/>
<feature type="glycosylation site" description="N-linked (GlcNAc...) asparagine" evidence="12">
    <location>
        <position position="133"/>
    </location>
</feature>
<keyword evidence="9 13" id="KW-0472">Membrane</keyword>
<dbReference type="Pfam" id="PF00876">
    <property type="entry name" value="Innexin"/>
    <property type="match status" value="1"/>
</dbReference>
<dbReference type="GO" id="GO:0022829">
    <property type="term" value="F:wide pore channel activity"/>
    <property type="evidence" value="ECO:0007669"/>
    <property type="project" value="TreeGrafter"/>
</dbReference>
<keyword evidence="10 12" id="KW-0325">Glycoprotein</keyword>
<evidence type="ECO:0000256" key="2">
    <source>
        <dbReference type="ARBA" id="ARBA00004651"/>
    </source>
</evidence>
<feature type="region of interest" description="Disordered" evidence="14">
    <location>
        <begin position="443"/>
        <end position="462"/>
    </location>
</feature>
<evidence type="ECO:0000313" key="16">
    <source>
        <dbReference type="Proteomes" id="UP000694562"/>
    </source>
</evidence>
<evidence type="ECO:0000256" key="8">
    <source>
        <dbReference type="ARBA" id="ARBA00023065"/>
    </source>
</evidence>
<keyword evidence="16" id="KW-1185">Reference proteome</keyword>
<evidence type="ECO:0000256" key="11">
    <source>
        <dbReference type="ARBA" id="ARBA00023303"/>
    </source>
</evidence>
<comment type="caution">
    <text evidence="13">Lacks conserved residue(s) required for the propagation of feature annotation.</text>
</comment>
<comment type="function">
    <text evidence="13">Structural component of the gap junctions and the hemichannels.</text>
</comment>
<accession>A0A8C4UTH3</accession>
<dbReference type="GO" id="GO:0006812">
    <property type="term" value="P:monoatomic cation transport"/>
    <property type="evidence" value="ECO:0007669"/>
    <property type="project" value="InterPro"/>
</dbReference>
<evidence type="ECO:0000256" key="9">
    <source>
        <dbReference type="ARBA" id="ARBA00023136"/>
    </source>
</evidence>
<reference evidence="15" key="1">
    <citation type="submission" date="2025-08" db="UniProtKB">
        <authorList>
            <consortium name="Ensembl"/>
        </authorList>
    </citation>
    <scope>IDENTIFICATION</scope>
</reference>
<dbReference type="GO" id="GO:0007267">
    <property type="term" value="P:cell-cell signaling"/>
    <property type="evidence" value="ECO:0007669"/>
    <property type="project" value="TreeGrafter"/>
</dbReference>
<dbReference type="OMA" id="GQDKMKS"/>
<keyword evidence="5 13" id="KW-0812">Transmembrane</keyword>
<dbReference type="Ensembl" id="ENSFTIT00000018557.1">
    <property type="protein sequence ID" value="ENSFTIP00000017809.1"/>
    <property type="gene ID" value="ENSFTIG00000011792.1"/>
</dbReference>
<dbReference type="PANTHER" id="PTHR15759">
    <property type="entry name" value="PANNEXIN"/>
    <property type="match status" value="1"/>
</dbReference>
<reference evidence="15" key="2">
    <citation type="submission" date="2025-09" db="UniProtKB">
        <authorList>
            <consortium name="Ensembl"/>
        </authorList>
    </citation>
    <scope>IDENTIFICATION</scope>
</reference>
<evidence type="ECO:0000256" key="1">
    <source>
        <dbReference type="ARBA" id="ARBA00004477"/>
    </source>
</evidence>
<evidence type="ECO:0000256" key="4">
    <source>
        <dbReference type="ARBA" id="ARBA00022475"/>
    </source>
</evidence>
<keyword evidence="4" id="KW-1003">Cell membrane</keyword>
<protein>
    <recommendedName>
        <fullName evidence="13">Pannexin</fullName>
    </recommendedName>
</protein>
<feature type="transmembrane region" description="Helical" evidence="13">
    <location>
        <begin position="171"/>
        <end position="190"/>
    </location>
</feature>
<evidence type="ECO:0000256" key="14">
    <source>
        <dbReference type="SAM" id="MobiDB-lite"/>
    </source>
</evidence>
<evidence type="ECO:0000256" key="10">
    <source>
        <dbReference type="ARBA" id="ARBA00023180"/>
    </source>
</evidence>
<evidence type="ECO:0000256" key="5">
    <source>
        <dbReference type="ARBA" id="ARBA00022692"/>
    </source>
</evidence>
<evidence type="ECO:0000256" key="6">
    <source>
        <dbReference type="ARBA" id="ARBA00022824"/>
    </source>
</evidence>
<feature type="region of interest" description="Disordered" evidence="14">
    <location>
        <begin position="26"/>
        <end position="51"/>
    </location>
</feature>
<dbReference type="GO" id="GO:0032732">
    <property type="term" value="P:positive regulation of interleukin-1 production"/>
    <property type="evidence" value="ECO:0007669"/>
    <property type="project" value="InterPro"/>
</dbReference>
<dbReference type="GO" id="GO:0005789">
    <property type="term" value="C:endoplasmic reticulum membrane"/>
    <property type="evidence" value="ECO:0007669"/>
    <property type="project" value="UniProtKB-SubCell"/>
</dbReference>
<evidence type="ECO:0000256" key="12">
    <source>
        <dbReference type="PIRSR" id="PIRSR600990-52"/>
    </source>
</evidence>
<feature type="compositionally biased region" description="Low complexity" evidence="14">
    <location>
        <begin position="42"/>
        <end position="51"/>
    </location>
</feature>
<keyword evidence="6" id="KW-0256">Endoplasmic reticulum</keyword>
<dbReference type="GO" id="GO:0005886">
    <property type="term" value="C:plasma membrane"/>
    <property type="evidence" value="ECO:0007669"/>
    <property type="project" value="UniProtKB-SubCell"/>
</dbReference>
<sequence>MCHLSCHLQLPGTECLASNAFSPTKPLLKPVTPQRTPKPPGSSSSSSSSSSSCHHLLFLDRKMSLSHTAAEYMLSDALLPDPGSSRAKGLRLELPSDRLLKFVTVGLPLFLVSLAFAREFSAGSQISCFSPTNFTGKQSAYVDTACWDSLIHHGFDDEGHTVTKSLWALKVFPYSLLVVAVLMYMPYLLWRYAAAPALHSDLLFIIDELDKSYNRSVRLVQHMRKVQQASAEPERFWEEYERARRERYFEFPLLERYLTCKQHTHSLVFIYILRNLLLLLFLAATCLYLVFLHLNIFFQDEFSCSIKTGLLQAEPHIPPLIPCKLVFFSVFQLISLSIGGVYVLLIPVVIYNALQLCQWDKGLLSVYEMLPAFDLLSRKMLTCPINDLNIILLFLRANISELTSFSRLNAVSALREATANKEDIDTVIDFMTLLAGLETTKPKHQACAPEPDGSMPLSNGGALEMKPGVEAMGKASRDSLGSA</sequence>
<dbReference type="InterPro" id="IPR000990">
    <property type="entry name" value="Innexin"/>
</dbReference>
<feature type="transmembrane region" description="Helical" evidence="13">
    <location>
        <begin position="325"/>
        <end position="351"/>
    </location>
</feature>
<organism evidence="15 16">
    <name type="scientific">Falco tinnunculus</name>
    <name type="common">Common kestrel</name>
    <dbReference type="NCBI Taxonomy" id="100819"/>
    <lineage>
        <taxon>Eukaryota</taxon>
        <taxon>Metazoa</taxon>
        <taxon>Chordata</taxon>
        <taxon>Craniata</taxon>
        <taxon>Vertebrata</taxon>
        <taxon>Euteleostomi</taxon>
        <taxon>Archelosauria</taxon>
        <taxon>Archosauria</taxon>
        <taxon>Dinosauria</taxon>
        <taxon>Saurischia</taxon>
        <taxon>Theropoda</taxon>
        <taxon>Coelurosauria</taxon>
        <taxon>Aves</taxon>
        <taxon>Neognathae</taxon>
        <taxon>Neoaves</taxon>
        <taxon>Telluraves</taxon>
        <taxon>Australaves</taxon>
        <taxon>Falconiformes</taxon>
        <taxon>Falconidae</taxon>
        <taxon>Falco</taxon>
    </lineage>
</organism>
<dbReference type="GO" id="GO:0005921">
    <property type="term" value="C:gap junction"/>
    <property type="evidence" value="ECO:0007669"/>
    <property type="project" value="UniProtKB-UniRule"/>
</dbReference>
<keyword evidence="3 13" id="KW-0813">Transport</keyword>
<dbReference type="GO" id="GO:0034220">
    <property type="term" value="P:monoatomic ion transmembrane transport"/>
    <property type="evidence" value="ECO:0007669"/>
    <property type="project" value="UniProtKB-KW"/>
</dbReference>
<evidence type="ECO:0000256" key="13">
    <source>
        <dbReference type="RuleBase" id="RU010713"/>
    </source>
</evidence>
<keyword evidence="7 13" id="KW-1133">Transmembrane helix</keyword>
<evidence type="ECO:0000313" key="15">
    <source>
        <dbReference type="Ensembl" id="ENSFTIP00000017809.1"/>
    </source>
</evidence>
<dbReference type="OrthoDB" id="10056939at2759"/>
<evidence type="ECO:0000256" key="7">
    <source>
        <dbReference type="ARBA" id="ARBA00022989"/>
    </source>
</evidence>